<dbReference type="InterPro" id="IPR005084">
    <property type="entry name" value="CBM6"/>
</dbReference>
<dbReference type="EMBL" id="ML120434">
    <property type="protein sequence ID" value="RPA94748.1"/>
    <property type="molecule type" value="Genomic_DNA"/>
</dbReference>
<evidence type="ECO:0000256" key="1">
    <source>
        <dbReference type="ARBA" id="ARBA00007754"/>
    </source>
</evidence>
<dbReference type="InterPro" id="IPR000805">
    <property type="entry name" value="Glyco_hydro_26"/>
</dbReference>
<dbReference type="SUPFAM" id="SSF51445">
    <property type="entry name" value="(Trans)glycosidases"/>
    <property type="match status" value="1"/>
</dbReference>
<comment type="caution">
    <text evidence="4">Lacks conserved residue(s) required for the propagation of feature annotation.</text>
</comment>
<evidence type="ECO:0000259" key="6">
    <source>
        <dbReference type="PROSITE" id="PS51764"/>
    </source>
</evidence>
<accession>A0A3N4JCP1</accession>
<dbReference type="PROSITE" id="PS51175">
    <property type="entry name" value="CBM6"/>
    <property type="match status" value="1"/>
</dbReference>
<dbReference type="CDD" id="cd04086">
    <property type="entry name" value="CBM35_mannanase-like"/>
    <property type="match status" value="1"/>
</dbReference>
<dbReference type="SUPFAM" id="SSF49785">
    <property type="entry name" value="Galactose-binding domain-like"/>
    <property type="match status" value="1"/>
</dbReference>
<keyword evidence="3" id="KW-0326">Glycosidase</keyword>
<proteinExistence type="inferred from homology"/>
<dbReference type="OrthoDB" id="5286354at2759"/>
<dbReference type="AlphaFoldDB" id="A0A3N4JCP1"/>
<evidence type="ECO:0000259" key="5">
    <source>
        <dbReference type="PROSITE" id="PS51175"/>
    </source>
</evidence>
<dbReference type="GO" id="GO:0016985">
    <property type="term" value="F:mannan endo-1,4-beta-mannosidase activity"/>
    <property type="evidence" value="ECO:0007669"/>
    <property type="project" value="InterPro"/>
</dbReference>
<keyword evidence="8" id="KW-1185">Reference proteome</keyword>
<evidence type="ECO:0000256" key="3">
    <source>
        <dbReference type="ARBA" id="ARBA00023295"/>
    </source>
</evidence>
<comment type="similarity">
    <text evidence="1 4">Belongs to the glycosyl hydrolase 26 family.</text>
</comment>
<dbReference type="PANTHER" id="PTHR40079:SF4">
    <property type="entry name" value="GH26 DOMAIN-CONTAINING PROTEIN-RELATED"/>
    <property type="match status" value="1"/>
</dbReference>
<evidence type="ECO:0008006" key="9">
    <source>
        <dbReference type="Google" id="ProtNLM"/>
    </source>
</evidence>
<name>A0A3N4JCP1_9PEZI</name>
<dbReference type="InterPro" id="IPR017853">
    <property type="entry name" value="GH"/>
</dbReference>
<dbReference type="PROSITE" id="PS51764">
    <property type="entry name" value="GH26"/>
    <property type="match status" value="1"/>
</dbReference>
<dbReference type="PANTHER" id="PTHR40079">
    <property type="entry name" value="MANNAN ENDO-1,4-BETA-MANNOSIDASE E-RELATED"/>
    <property type="match status" value="1"/>
</dbReference>
<dbReference type="Gene3D" id="3.20.20.80">
    <property type="entry name" value="Glycosidases"/>
    <property type="match status" value="1"/>
</dbReference>
<keyword evidence="2" id="KW-0378">Hydrolase</keyword>
<dbReference type="GO" id="GO:0006080">
    <property type="term" value="P:substituted mannan metabolic process"/>
    <property type="evidence" value="ECO:0007669"/>
    <property type="project" value="InterPro"/>
</dbReference>
<feature type="domain" description="GH26" evidence="6">
    <location>
        <begin position="128"/>
        <end position="343"/>
    </location>
</feature>
<evidence type="ECO:0000256" key="4">
    <source>
        <dbReference type="PROSITE-ProRule" id="PRU01100"/>
    </source>
</evidence>
<dbReference type="GO" id="GO:0030246">
    <property type="term" value="F:carbohydrate binding"/>
    <property type="evidence" value="ECO:0007669"/>
    <property type="project" value="InterPro"/>
</dbReference>
<dbReference type="InterPro" id="IPR008979">
    <property type="entry name" value="Galactose-bd-like_sf"/>
</dbReference>
<gene>
    <name evidence="7" type="ORF">L873DRAFT_1846481</name>
</gene>
<dbReference type="Proteomes" id="UP000276215">
    <property type="component" value="Unassembled WGS sequence"/>
</dbReference>
<dbReference type="InterPro" id="IPR022790">
    <property type="entry name" value="GH26_dom"/>
</dbReference>
<protein>
    <recommendedName>
        <fullName evidence="9">CBM6 domain-containing protein</fullName>
    </recommendedName>
</protein>
<evidence type="ECO:0000313" key="8">
    <source>
        <dbReference type="Proteomes" id="UP000276215"/>
    </source>
</evidence>
<dbReference type="Gene3D" id="2.60.120.260">
    <property type="entry name" value="Galactose-binding domain-like"/>
    <property type="match status" value="1"/>
</dbReference>
<dbReference type="Pfam" id="PF16990">
    <property type="entry name" value="CBM_35"/>
    <property type="match status" value="1"/>
</dbReference>
<reference evidence="7 8" key="1">
    <citation type="journal article" date="2018" name="Nat. Ecol. Evol.">
        <title>Pezizomycetes genomes reveal the molecular basis of ectomycorrhizal truffle lifestyle.</title>
        <authorList>
            <person name="Murat C."/>
            <person name="Payen T."/>
            <person name="Noel B."/>
            <person name="Kuo A."/>
            <person name="Morin E."/>
            <person name="Chen J."/>
            <person name="Kohler A."/>
            <person name="Krizsan K."/>
            <person name="Balestrini R."/>
            <person name="Da Silva C."/>
            <person name="Montanini B."/>
            <person name="Hainaut M."/>
            <person name="Levati E."/>
            <person name="Barry K.W."/>
            <person name="Belfiori B."/>
            <person name="Cichocki N."/>
            <person name="Clum A."/>
            <person name="Dockter R.B."/>
            <person name="Fauchery L."/>
            <person name="Guy J."/>
            <person name="Iotti M."/>
            <person name="Le Tacon F."/>
            <person name="Lindquist E.A."/>
            <person name="Lipzen A."/>
            <person name="Malagnac F."/>
            <person name="Mello A."/>
            <person name="Molinier V."/>
            <person name="Miyauchi S."/>
            <person name="Poulain J."/>
            <person name="Riccioni C."/>
            <person name="Rubini A."/>
            <person name="Sitrit Y."/>
            <person name="Splivallo R."/>
            <person name="Traeger S."/>
            <person name="Wang M."/>
            <person name="Zifcakova L."/>
            <person name="Wipf D."/>
            <person name="Zambonelli A."/>
            <person name="Paolocci F."/>
            <person name="Nowrousian M."/>
            <person name="Ottonello S."/>
            <person name="Baldrian P."/>
            <person name="Spatafora J.W."/>
            <person name="Henrissat B."/>
            <person name="Nagy L.G."/>
            <person name="Aury J.M."/>
            <person name="Wincker P."/>
            <person name="Grigoriev I.V."/>
            <person name="Bonfante P."/>
            <person name="Martin F.M."/>
        </authorList>
    </citation>
    <scope>NUCLEOTIDE SEQUENCE [LARGE SCALE GENOMIC DNA]</scope>
    <source>
        <strain evidence="7 8">120613-1</strain>
    </source>
</reference>
<dbReference type="Pfam" id="PF02156">
    <property type="entry name" value="Glyco_hydro_26"/>
    <property type="match status" value="1"/>
</dbReference>
<evidence type="ECO:0000256" key="2">
    <source>
        <dbReference type="ARBA" id="ARBA00022801"/>
    </source>
</evidence>
<sequence length="343" mass="36359">MISLSPRTAGAEAATLTGVSVATASAGYSGTGYVDGFDESTDKMTFTLSSTAQKLYDLSIRYLVPSGAEVTRVVLNGGTGGDVSLAGTGATTWATVSAGQVLLNAGSNTITIQSNWGWYLIDAIYISPSAARGPRQVTEALVNSNATPAAKEPAMVTWVEQNVGKTPAMIGPDLIDYSPSRVERGTTSTAVEDAIAFDKRGGIVALCWHWNATSRLIDTEGKEWWRGFYTHSVTFDISAALADTTNANYQLLIRDIDAIVVQLRRLADTNVPILWRPLHEAEAGDHGPLSSQYNALLALGNDKKLIATAEVGSIPDLEGRSFAATVINNYFTDSALTVSTPCS</sequence>
<organism evidence="7 8">
    <name type="scientific">Choiromyces venosus 120613-1</name>
    <dbReference type="NCBI Taxonomy" id="1336337"/>
    <lineage>
        <taxon>Eukaryota</taxon>
        <taxon>Fungi</taxon>
        <taxon>Dikarya</taxon>
        <taxon>Ascomycota</taxon>
        <taxon>Pezizomycotina</taxon>
        <taxon>Pezizomycetes</taxon>
        <taxon>Pezizales</taxon>
        <taxon>Tuberaceae</taxon>
        <taxon>Choiromyces</taxon>
    </lineage>
</organism>
<evidence type="ECO:0000313" key="7">
    <source>
        <dbReference type="EMBL" id="RPA94748.1"/>
    </source>
</evidence>
<feature type="domain" description="CBM6" evidence="5">
    <location>
        <begin position="7"/>
        <end position="127"/>
    </location>
</feature>